<name>K9D2F9_9FIRM</name>
<dbReference type="OrthoDB" id="321954at2"/>
<dbReference type="InterPro" id="IPR029055">
    <property type="entry name" value="Ntn_hydrolases_N"/>
</dbReference>
<comment type="caution">
    <text evidence="1">The sequence shown here is derived from an EMBL/GenBank/DDBJ whole genome shotgun (WGS) entry which is preliminary data.</text>
</comment>
<protein>
    <recommendedName>
        <fullName evidence="3">Glutamine amidotransferase type-2 domain-containing protein</fullName>
    </recommendedName>
</protein>
<gene>
    <name evidence="1" type="ORF">HMPREF9282_00546</name>
</gene>
<proteinExistence type="predicted"/>
<dbReference type="RefSeq" id="WP_006555446.1">
    <property type="nucleotide sequence ID" value="NZ_JH992936.1"/>
</dbReference>
<keyword evidence="2" id="KW-1185">Reference proteome</keyword>
<dbReference type="Gene3D" id="3.60.20.10">
    <property type="entry name" value="Glutamine Phosphoribosylpyrophosphate, subunit 1, domain 1"/>
    <property type="match status" value="1"/>
</dbReference>
<sequence>MCVIAYVEKGRPIDRKEFEQCFYANPDGAGMMYQDHKKGLVHIRKGFMTFDEFWAAAVALPDNVERVFHFRIATSGKISQGVTHPFAVCDNYERMKRLDCYSEKAMVHNGVLMEFTPKEGLKASYSDTMKFNKEIIYPLGDAIFNHAVQRLIDEAYGCRYVIMSANDVAIIGDWKQSIETGILYSNTSYKSYLYKPVYGNWNDYESCYREDYTTYYIIRTDSILDDDERYMIEDYVLNEFWENGIHAYDCIWENGTLIVYVDSKGDSLILTDVGGYECEFVGNKK</sequence>
<reference evidence="1 2" key="1">
    <citation type="submission" date="2012-09" db="EMBL/GenBank/DDBJ databases">
        <title>The Genome Sequence of Veillonella ratti ACS-216-V-COL6B.</title>
        <authorList>
            <consortium name="The Broad Institute Genome Sequencing Platform"/>
            <person name="Earl A."/>
            <person name="Ward D."/>
            <person name="Feldgarden M."/>
            <person name="Gevers D."/>
            <person name="Saerens B."/>
            <person name="Vaneechoutte M."/>
            <person name="Walker B."/>
            <person name="Young S.K."/>
            <person name="Zeng Q."/>
            <person name="Gargeya S."/>
            <person name="Fitzgerald M."/>
            <person name="Haas B."/>
            <person name="Abouelleil A."/>
            <person name="Alvarado L."/>
            <person name="Arachchi H.M."/>
            <person name="Berlin A."/>
            <person name="Chapman S.B."/>
            <person name="Goldberg J."/>
            <person name="Griggs A."/>
            <person name="Gujja S."/>
            <person name="Hansen M."/>
            <person name="Howarth C."/>
            <person name="Imamovic A."/>
            <person name="Larimer J."/>
            <person name="McCowen C."/>
            <person name="Montmayeur A."/>
            <person name="Murphy C."/>
            <person name="Neiman D."/>
            <person name="Pearson M."/>
            <person name="Priest M."/>
            <person name="Roberts A."/>
            <person name="Saif S."/>
            <person name="Shea T."/>
            <person name="Sisk P."/>
            <person name="Sykes S."/>
            <person name="Wortman J."/>
            <person name="Nusbaum C."/>
            <person name="Birren B."/>
        </authorList>
    </citation>
    <scope>NUCLEOTIDE SEQUENCE [LARGE SCALE GENOMIC DNA]</scope>
    <source>
        <strain evidence="1 2">ACS-216-V-Col6b</strain>
    </source>
</reference>
<dbReference type="HOGENOM" id="CLU_976431_0_0_9"/>
<dbReference type="STRING" id="883156.HMPREF9282_00546"/>
<evidence type="ECO:0000313" key="1">
    <source>
        <dbReference type="EMBL" id="EKU78749.1"/>
    </source>
</evidence>
<dbReference type="Proteomes" id="UP000009891">
    <property type="component" value="Unassembled WGS sequence"/>
</dbReference>
<dbReference type="EMBL" id="AHAF01000003">
    <property type="protein sequence ID" value="EKU78749.1"/>
    <property type="molecule type" value="Genomic_DNA"/>
</dbReference>
<evidence type="ECO:0008006" key="3">
    <source>
        <dbReference type="Google" id="ProtNLM"/>
    </source>
</evidence>
<dbReference type="PATRIC" id="fig|883156.3.peg.532"/>
<evidence type="ECO:0000313" key="2">
    <source>
        <dbReference type="Proteomes" id="UP000009891"/>
    </source>
</evidence>
<organism evidence="1 2">
    <name type="scientific">Veillonella seminalis ACS-216-V-Col6b</name>
    <dbReference type="NCBI Taxonomy" id="883156"/>
    <lineage>
        <taxon>Bacteria</taxon>
        <taxon>Bacillati</taxon>
        <taxon>Bacillota</taxon>
        <taxon>Negativicutes</taxon>
        <taxon>Veillonellales</taxon>
        <taxon>Veillonellaceae</taxon>
        <taxon>Veillonella</taxon>
    </lineage>
</organism>
<dbReference type="SUPFAM" id="SSF56235">
    <property type="entry name" value="N-terminal nucleophile aminohydrolases (Ntn hydrolases)"/>
    <property type="match status" value="1"/>
</dbReference>
<dbReference type="AlphaFoldDB" id="K9D2F9"/>
<accession>K9D2F9</accession>